<dbReference type="Proteomes" id="UP001629260">
    <property type="component" value="Unassembled WGS sequence"/>
</dbReference>
<dbReference type="PROSITE" id="PS51257">
    <property type="entry name" value="PROKAR_LIPOPROTEIN"/>
    <property type="match status" value="1"/>
</dbReference>
<dbReference type="Pfam" id="PF19765">
    <property type="entry name" value="DUF6252"/>
    <property type="match status" value="1"/>
</dbReference>
<dbReference type="RefSeq" id="WP_408081647.1">
    <property type="nucleotide sequence ID" value="NZ_JBELQA010000005.1"/>
</dbReference>
<evidence type="ECO:0000313" key="2">
    <source>
        <dbReference type="Proteomes" id="UP001629260"/>
    </source>
</evidence>
<name>A0ABW8XUC6_9FLAO</name>
<proteinExistence type="predicted"/>
<organism evidence="1 2">
    <name type="scientific">Flavobacterium plantiphilum</name>
    <dbReference type="NCBI Taxonomy" id="3163297"/>
    <lineage>
        <taxon>Bacteria</taxon>
        <taxon>Pseudomonadati</taxon>
        <taxon>Bacteroidota</taxon>
        <taxon>Flavobacteriia</taxon>
        <taxon>Flavobacteriales</taxon>
        <taxon>Flavobacteriaceae</taxon>
        <taxon>Flavobacterium</taxon>
    </lineage>
</organism>
<sequence length="165" mass="18162">MKKQFLFLIVFFSLISCQEDVKFNNPAFQGVKDNVFWRAVQTTARVNSGGLLIIEAYTATEVITLKTNSVAVGTYFIGTTPTSTATYVMTDPVTKEDIMFSSGSLGSPDSDTGNGQIEITEYDDVNKTISGTFKFNLENTFDNPLAGPTLNFQYGVFYKVPVTVQ</sequence>
<reference evidence="1 2" key="1">
    <citation type="submission" date="2024-06" db="EMBL/GenBank/DDBJ databases">
        <authorList>
            <person name="Kaempfer P."/>
            <person name="Viver T."/>
        </authorList>
    </citation>
    <scope>NUCLEOTIDE SEQUENCE [LARGE SCALE GENOMIC DNA]</scope>
    <source>
        <strain evidence="1 2">ST-87</strain>
    </source>
</reference>
<evidence type="ECO:0000313" key="1">
    <source>
        <dbReference type="EMBL" id="MFL9831177.1"/>
    </source>
</evidence>
<protein>
    <submittedName>
        <fullName evidence="1">DUF6252 family protein</fullName>
    </submittedName>
</protein>
<dbReference type="InterPro" id="IPR046219">
    <property type="entry name" value="DUF6252"/>
</dbReference>
<keyword evidence="2" id="KW-1185">Reference proteome</keyword>
<comment type="caution">
    <text evidence="1">The sequence shown here is derived from an EMBL/GenBank/DDBJ whole genome shotgun (WGS) entry which is preliminary data.</text>
</comment>
<gene>
    <name evidence="1" type="ORF">ABS764_09985</name>
</gene>
<dbReference type="EMBL" id="JBELQA010000005">
    <property type="protein sequence ID" value="MFL9831177.1"/>
    <property type="molecule type" value="Genomic_DNA"/>
</dbReference>
<accession>A0ABW8XUC6</accession>